<reference evidence="1" key="1">
    <citation type="submission" date="2020-05" db="EMBL/GenBank/DDBJ databases">
        <title>Nod-independent and nitrogen-fixing Bradyrhizobium aeschynomene sp. nov. isolated from nodules of Aeschynomene indica.</title>
        <authorList>
            <person name="Zhang Z."/>
        </authorList>
    </citation>
    <scope>NUCLEOTIDE SEQUENCE</scope>
    <source>
        <strain evidence="1">83012</strain>
    </source>
</reference>
<organism evidence="1 2">
    <name type="scientific">Bradyrhizobium aeschynomenes</name>
    <dbReference type="NCBI Taxonomy" id="2734909"/>
    <lineage>
        <taxon>Bacteria</taxon>
        <taxon>Pseudomonadati</taxon>
        <taxon>Pseudomonadota</taxon>
        <taxon>Alphaproteobacteria</taxon>
        <taxon>Hyphomicrobiales</taxon>
        <taxon>Nitrobacteraceae</taxon>
        <taxon>Bradyrhizobium</taxon>
    </lineage>
</organism>
<name>A0ABX2CDU2_9BRAD</name>
<evidence type="ECO:0000313" key="2">
    <source>
        <dbReference type="Proteomes" id="UP000886476"/>
    </source>
</evidence>
<keyword evidence="2" id="KW-1185">Reference proteome</keyword>
<comment type="caution">
    <text evidence="1">The sequence shown here is derived from an EMBL/GenBank/DDBJ whole genome shotgun (WGS) entry which is preliminary data.</text>
</comment>
<evidence type="ECO:0000313" key="1">
    <source>
        <dbReference type="EMBL" id="NPU66353.1"/>
    </source>
</evidence>
<proteinExistence type="predicted"/>
<dbReference type="InterPro" id="IPR018733">
    <property type="entry name" value="DUF2274"/>
</dbReference>
<dbReference type="Proteomes" id="UP000886476">
    <property type="component" value="Unassembled WGS sequence"/>
</dbReference>
<gene>
    <name evidence="1" type="ORF">HL667_15215</name>
</gene>
<sequence>MAKLKISELPDDKPVKITVELSASVFRDLQAYAAAVGRHSDQPANDLGRLASAMVARFMATDRAFAKSKRTSVPKAK</sequence>
<accession>A0ABX2CDU2</accession>
<dbReference type="RefSeq" id="WP_172111435.1">
    <property type="nucleotide sequence ID" value="NZ_JABFDN010000004.1"/>
</dbReference>
<dbReference type="Pfam" id="PF10038">
    <property type="entry name" value="DUF2274"/>
    <property type="match status" value="1"/>
</dbReference>
<dbReference type="EMBL" id="JABFDN010000004">
    <property type="protein sequence ID" value="NPU66353.1"/>
    <property type="molecule type" value="Genomic_DNA"/>
</dbReference>
<protein>
    <submittedName>
        <fullName evidence="1">DUF2274 domain-containing protein</fullName>
    </submittedName>
</protein>